<proteinExistence type="predicted"/>
<keyword evidence="2" id="KW-1185">Reference proteome</keyword>
<dbReference type="EMBL" id="JACGXA010000001">
    <property type="protein sequence ID" value="MBA8804900.1"/>
    <property type="molecule type" value="Genomic_DNA"/>
</dbReference>
<dbReference type="RefSeq" id="WP_182540745.1">
    <property type="nucleotide sequence ID" value="NZ_JACGXA010000001.1"/>
</dbReference>
<protein>
    <submittedName>
        <fullName evidence="1">Uncharacterized protein</fullName>
    </submittedName>
</protein>
<evidence type="ECO:0000313" key="2">
    <source>
        <dbReference type="Proteomes" id="UP000580910"/>
    </source>
</evidence>
<dbReference type="Proteomes" id="UP000580910">
    <property type="component" value="Unassembled WGS sequence"/>
</dbReference>
<reference evidence="1 2" key="1">
    <citation type="submission" date="2020-07" db="EMBL/GenBank/DDBJ databases">
        <title>Sequencing the genomes of 1000 actinobacteria strains.</title>
        <authorList>
            <person name="Klenk H.-P."/>
        </authorList>
    </citation>
    <scope>NUCLEOTIDE SEQUENCE [LARGE SCALE GENOMIC DNA]</scope>
    <source>
        <strain evidence="1 2">DSM 21349</strain>
    </source>
</reference>
<evidence type="ECO:0000313" key="1">
    <source>
        <dbReference type="EMBL" id="MBA8804900.1"/>
    </source>
</evidence>
<accession>A0A7W3PAM2</accession>
<dbReference type="AlphaFoldDB" id="A0A7W3PAM2"/>
<comment type="caution">
    <text evidence="1">The sequence shown here is derived from an EMBL/GenBank/DDBJ whole genome shotgun (WGS) entry which is preliminary data.</text>
</comment>
<sequence>MNHVEKLTLDELRSESRGAAYVDDLQVVEGQTWLTLVYPTRRVEVAVPAVPDLKAYERPKALKVVLAVQIRCLDEGLRCSVLGSSPGRGPTRRPITDGQALRAAAAGIRTVFETK</sequence>
<name>A0A7W3PAM2_9ACTN</name>
<organism evidence="1 2">
    <name type="scientific">Nocardioides ginsengisegetis</name>
    <dbReference type="NCBI Taxonomy" id="661491"/>
    <lineage>
        <taxon>Bacteria</taxon>
        <taxon>Bacillati</taxon>
        <taxon>Actinomycetota</taxon>
        <taxon>Actinomycetes</taxon>
        <taxon>Propionibacteriales</taxon>
        <taxon>Nocardioidaceae</taxon>
        <taxon>Nocardioides</taxon>
    </lineage>
</organism>
<gene>
    <name evidence="1" type="ORF">FB382_003191</name>
</gene>